<organism evidence="1">
    <name type="scientific">Timema bartmani</name>
    <dbReference type="NCBI Taxonomy" id="61472"/>
    <lineage>
        <taxon>Eukaryota</taxon>
        <taxon>Metazoa</taxon>
        <taxon>Ecdysozoa</taxon>
        <taxon>Arthropoda</taxon>
        <taxon>Hexapoda</taxon>
        <taxon>Insecta</taxon>
        <taxon>Pterygota</taxon>
        <taxon>Neoptera</taxon>
        <taxon>Polyneoptera</taxon>
        <taxon>Phasmatodea</taxon>
        <taxon>Timematodea</taxon>
        <taxon>Timematoidea</taxon>
        <taxon>Timematidae</taxon>
        <taxon>Timema</taxon>
    </lineage>
</organism>
<proteinExistence type="predicted"/>
<dbReference type="EMBL" id="OD569037">
    <property type="protein sequence ID" value="CAD7447601.1"/>
    <property type="molecule type" value="Genomic_DNA"/>
</dbReference>
<sequence length="65" mass="7441">MRASSYLLNLNNRYVDDVNAFQVFGEATQFVDATSQNPVILISFQYPELTKLKSEIDQKSEILAR</sequence>
<dbReference type="AlphaFoldDB" id="A0A7R9F815"/>
<accession>A0A7R9F815</accession>
<protein>
    <submittedName>
        <fullName evidence="1">Uncharacterized protein</fullName>
    </submittedName>
</protein>
<name>A0A7R9F815_9NEOP</name>
<gene>
    <name evidence="1" type="ORF">TBIB3V08_LOCUS9911</name>
</gene>
<reference evidence="1" key="1">
    <citation type="submission" date="2020-11" db="EMBL/GenBank/DDBJ databases">
        <authorList>
            <person name="Tran Van P."/>
        </authorList>
    </citation>
    <scope>NUCLEOTIDE SEQUENCE</scope>
</reference>
<evidence type="ECO:0000313" key="1">
    <source>
        <dbReference type="EMBL" id="CAD7447601.1"/>
    </source>
</evidence>